<dbReference type="Gene3D" id="2.60.40.740">
    <property type="match status" value="1"/>
</dbReference>
<keyword evidence="1" id="KW-0732">Signal</keyword>
<name>A0A917GUJ9_9FLAO</name>
<sequence>MNKYLFYIFLLSSLSVLSQEEASNWYFGENAGIQFANDGSINILNDGQLNTIEGCSSISDDNGDLLFYTDGTTVYNNRHLVMSNGFGLLGDPSSSQSAIVIPKPNDSDIYYIFTVGSNQSFTGLKYSEVDITLDGGLGGITQKNINLLYQCSEKVTAVLKDCTSQAIWVISLSNPNGTSTSQLNTFHAFEVTNAGVNTTSVTSTFNSLGILDLRGYLKLSPDGEKLACANVERDELFLFDFNKDTGIVSNNLRLNINSPYDQPYGIEFSPNSQLLYVSSSNDNFGSTSQNPSSHFSALTQFDLTATNIVASQVLIDQQNLYRSALQLGPNGKIYRSMAATYTQGSPFLSVINNPNEIGQACNYQNNAINLGIHNSTQGLPPFISSFFVEKIDIINNAVTPIATNYLPLCLGENYRLMAVEVPGAIYSWTRNGLPLPNADYFLDINQNGHYEVLIDLNNGGCDFLEGEATIEYFPIPIANSTPKIDICDDNNDGAWAFDLTVQDISILGVQDANHYSVHYFESENDADLNQNEISGLYTNQDNPKEIFARVDLIGSPSCYDKTSFLIEVFNTPTANPVSIQEFCDNNVDGNYSNGQIDIFLHNYDATVLDSQDATAYTITYHPTQTDAENNTAALNEPHYNSTNPFTETVFVRIENNLNTTCYDTTSFNIIINPVPISYNTSLLQCDEDGLNDGRTFFNLNQANHDLTGGAPNTSTVFYTSFMDASDSNSPVNAENFNNTENPQILHVQVIDDITGCFSIAQLSLEVSNTQLLDYQAPYACDNLDSEDGINTFNLADFESDMQTLNGITLPITFYETYQDALLEQNELVSNYNNIIPYNQTLFARAENSNACYGISEVYLSVKTLPSLEEDETVLYCLNTYPQTIPLEAGILNDSPANYTYLWSNGETSGTIQINEIGTYIVTVTNSFGCSQTRQITVEPSNTAAFNDVIVVDANENNTITVLVSGEGEYEYALYNQDGLYISFQESNTFYNVYGGIYSVAVRDIKNNCGIVTQYVSIIGFPKFFTPNGDGYNDTWNIKGVSNVFQPNTMIRIFDRYGQLLKQINPLGEGWDGTFNGDLLPTDDYWFSATLQDGREFKSHFTLKR</sequence>
<dbReference type="AlphaFoldDB" id="A0A917GUJ9"/>
<reference evidence="2" key="1">
    <citation type="journal article" date="2014" name="Int. J. Syst. Evol. Microbiol.">
        <title>Complete genome sequence of Corynebacterium casei LMG S-19264T (=DSM 44701T), isolated from a smear-ripened cheese.</title>
        <authorList>
            <consortium name="US DOE Joint Genome Institute (JGI-PGF)"/>
            <person name="Walter F."/>
            <person name="Albersmeier A."/>
            <person name="Kalinowski J."/>
            <person name="Ruckert C."/>
        </authorList>
    </citation>
    <scope>NUCLEOTIDE SEQUENCE</scope>
    <source>
        <strain evidence="2">CGMCC 1.12751</strain>
    </source>
</reference>
<comment type="caution">
    <text evidence="2">The sequence shown here is derived from an EMBL/GenBank/DDBJ whole genome shotgun (WGS) entry which is preliminary data.</text>
</comment>
<reference evidence="2" key="2">
    <citation type="submission" date="2020-09" db="EMBL/GenBank/DDBJ databases">
        <authorList>
            <person name="Sun Q."/>
            <person name="Zhou Y."/>
        </authorList>
    </citation>
    <scope>NUCLEOTIDE SEQUENCE</scope>
    <source>
        <strain evidence="2">CGMCC 1.12751</strain>
    </source>
</reference>
<keyword evidence="3" id="KW-1185">Reference proteome</keyword>
<dbReference type="Gene3D" id="2.130.10.10">
    <property type="entry name" value="YVTN repeat-like/Quinoprotein amine dehydrogenase"/>
    <property type="match status" value="1"/>
</dbReference>
<dbReference type="Pfam" id="PF13585">
    <property type="entry name" value="CHU_C"/>
    <property type="match status" value="1"/>
</dbReference>
<dbReference type="EMBL" id="BMFQ01000004">
    <property type="protein sequence ID" value="GGG57342.1"/>
    <property type="molecule type" value="Genomic_DNA"/>
</dbReference>
<protein>
    <recommendedName>
        <fullName evidence="4">T9SS type B sorting domain-containing protein</fullName>
    </recommendedName>
</protein>
<feature type="chain" id="PRO_5037777999" description="T9SS type B sorting domain-containing protein" evidence="1">
    <location>
        <begin position="19"/>
        <end position="1104"/>
    </location>
</feature>
<dbReference type="SUPFAM" id="SSF75011">
    <property type="entry name" value="3-carboxy-cis,cis-mucoante lactonizing enzyme"/>
    <property type="match status" value="1"/>
</dbReference>
<evidence type="ECO:0000313" key="2">
    <source>
        <dbReference type="EMBL" id="GGG57342.1"/>
    </source>
</evidence>
<dbReference type="RefSeq" id="WP_188466387.1">
    <property type="nucleotide sequence ID" value="NZ_BMFQ01000004.1"/>
</dbReference>
<evidence type="ECO:0008006" key="4">
    <source>
        <dbReference type="Google" id="ProtNLM"/>
    </source>
</evidence>
<dbReference type="InterPro" id="IPR026341">
    <property type="entry name" value="T9SS_type_B"/>
</dbReference>
<dbReference type="InterPro" id="IPR015943">
    <property type="entry name" value="WD40/YVTN_repeat-like_dom_sf"/>
</dbReference>
<accession>A0A917GUJ9</accession>
<gene>
    <name evidence="2" type="ORF">GCM10010976_30220</name>
</gene>
<feature type="signal peptide" evidence="1">
    <location>
        <begin position="1"/>
        <end position="18"/>
    </location>
</feature>
<proteinExistence type="predicted"/>
<dbReference type="NCBIfam" id="TIGR04131">
    <property type="entry name" value="Bac_Flav_CTERM"/>
    <property type="match status" value="1"/>
</dbReference>
<dbReference type="Proteomes" id="UP000625976">
    <property type="component" value="Unassembled WGS sequence"/>
</dbReference>
<organism evidence="2 3">
    <name type="scientific">Bizionia arctica</name>
    <dbReference type="NCBI Taxonomy" id="1495645"/>
    <lineage>
        <taxon>Bacteria</taxon>
        <taxon>Pseudomonadati</taxon>
        <taxon>Bacteroidota</taxon>
        <taxon>Flavobacteriia</taxon>
        <taxon>Flavobacteriales</taxon>
        <taxon>Flavobacteriaceae</taxon>
        <taxon>Bizionia</taxon>
    </lineage>
</organism>
<evidence type="ECO:0000313" key="3">
    <source>
        <dbReference type="Proteomes" id="UP000625976"/>
    </source>
</evidence>
<evidence type="ECO:0000256" key="1">
    <source>
        <dbReference type="SAM" id="SignalP"/>
    </source>
</evidence>